<keyword evidence="5" id="KW-1185">Reference proteome</keyword>
<keyword evidence="4" id="KW-0560">Oxidoreductase</keyword>
<accession>A0A0K0DIJ3</accession>
<comment type="subcellular location">
    <subcellularLocation>
        <location evidence="1">Cytoplasm</location>
    </subcellularLocation>
</comment>
<name>A0A0K0DIJ3_ANGCA</name>
<evidence type="ECO:0000256" key="4">
    <source>
        <dbReference type="ARBA" id="ARBA00023002"/>
    </source>
</evidence>
<dbReference type="GO" id="GO:0004757">
    <property type="term" value="F:sepiapterin reductase (NADP+) activity"/>
    <property type="evidence" value="ECO:0007669"/>
    <property type="project" value="TreeGrafter"/>
</dbReference>
<dbReference type="PANTHER" id="PTHR44085">
    <property type="entry name" value="SEPIAPTERIN REDUCTASE"/>
    <property type="match status" value="1"/>
</dbReference>
<keyword evidence="2" id="KW-0963">Cytoplasm</keyword>
<keyword evidence="3" id="KW-0521">NADP</keyword>
<dbReference type="InterPro" id="IPR002347">
    <property type="entry name" value="SDR_fam"/>
</dbReference>
<dbReference type="Proteomes" id="UP000035642">
    <property type="component" value="Unassembled WGS sequence"/>
</dbReference>
<evidence type="ECO:0000313" key="6">
    <source>
        <dbReference type="WBParaSite" id="ACAC_0001112001-mRNA-1"/>
    </source>
</evidence>
<proteinExistence type="predicted"/>
<reference evidence="6" key="2">
    <citation type="submission" date="2017-02" db="UniProtKB">
        <authorList>
            <consortium name="WormBaseParasite"/>
        </authorList>
    </citation>
    <scope>IDENTIFICATION</scope>
</reference>
<dbReference type="InterPro" id="IPR036291">
    <property type="entry name" value="NAD(P)-bd_dom_sf"/>
</dbReference>
<protein>
    <submittedName>
        <fullName evidence="6">Sepiapterin reductase</fullName>
    </submittedName>
</protein>
<evidence type="ECO:0000256" key="2">
    <source>
        <dbReference type="ARBA" id="ARBA00022490"/>
    </source>
</evidence>
<dbReference type="SUPFAM" id="SSF51735">
    <property type="entry name" value="NAD(P)-binding Rossmann-fold domains"/>
    <property type="match status" value="1"/>
</dbReference>
<dbReference type="GO" id="GO:0006729">
    <property type="term" value="P:tetrahydrobiopterin biosynthetic process"/>
    <property type="evidence" value="ECO:0007669"/>
    <property type="project" value="TreeGrafter"/>
</dbReference>
<dbReference type="STRING" id="6313.A0A0K0DIJ3"/>
<evidence type="ECO:0000313" key="5">
    <source>
        <dbReference type="Proteomes" id="UP000035642"/>
    </source>
</evidence>
<dbReference type="AlphaFoldDB" id="A0A0K0DIJ3"/>
<dbReference type="InterPro" id="IPR051721">
    <property type="entry name" value="Biopterin_syn/organic_redct"/>
</dbReference>
<dbReference type="Gene3D" id="3.40.50.720">
    <property type="entry name" value="NAD(P)-binding Rossmann-like Domain"/>
    <property type="match status" value="1"/>
</dbReference>
<dbReference type="GO" id="GO:0005737">
    <property type="term" value="C:cytoplasm"/>
    <property type="evidence" value="ECO:0007669"/>
    <property type="project" value="UniProtKB-SubCell"/>
</dbReference>
<dbReference type="WBParaSite" id="ACAC_0001112001-mRNA-1">
    <property type="protein sequence ID" value="ACAC_0001112001-mRNA-1"/>
    <property type="gene ID" value="ACAC_0001112001"/>
</dbReference>
<dbReference type="Pfam" id="PF00106">
    <property type="entry name" value="adh_short"/>
    <property type="match status" value="1"/>
</dbReference>
<organism evidence="5 6">
    <name type="scientific">Angiostrongylus cantonensis</name>
    <name type="common">Rat lungworm</name>
    <dbReference type="NCBI Taxonomy" id="6313"/>
    <lineage>
        <taxon>Eukaryota</taxon>
        <taxon>Metazoa</taxon>
        <taxon>Ecdysozoa</taxon>
        <taxon>Nematoda</taxon>
        <taxon>Chromadorea</taxon>
        <taxon>Rhabditida</taxon>
        <taxon>Rhabditina</taxon>
        <taxon>Rhabditomorpha</taxon>
        <taxon>Strongyloidea</taxon>
        <taxon>Metastrongylidae</taxon>
        <taxon>Angiostrongylus</taxon>
    </lineage>
</organism>
<evidence type="ECO:0000256" key="3">
    <source>
        <dbReference type="ARBA" id="ARBA00022857"/>
    </source>
</evidence>
<sequence>MDWIALTKEYVCGFPHISEEVKVSEKAQVWIVVCDMGSLNSDAIKTFTEVLGEMTALGPFDSAFIFHNCGTVGDVSKRCSALSNPEQWHNYLNVNVIAMIQFNNLLLSSITKQTANYRFVVNITSILAIQGFPSLTQYSVGKAAREAFFRGLAVDDETIKVLSYSPGPVDTAMHDIIAKEQLRSFDENIRAAFSRQNTESYDVHRTTLTTTQTVVKMLKHLEENKFDSGSRIDYFDDENS</sequence>
<reference evidence="5" key="1">
    <citation type="submission" date="2012-09" db="EMBL/GenBank/DDBJ databases">
        <authorList>
            <person name="Martin A.A."/>
        </authorList>
    </citation>
    <scope>NUCLEOTIDE SEQUENCE</scope>
</reference>
<evidence type="ECO:0000256" key="1">
    <source>
        <dbReference type="ARBA" id="ARBA00004496"/>
    </source>
</evidence>
<dbReference type="PANTHER" id="PTHR44085:SF2">
    <property type="entry name" value="SEPIAPTERIN REDUCTASE"/>
    <property type="match status" value="1"/>
</dbReference>